<evidence type="ECO:0008006" key="3">
    <source>
        <dbReference type="Google" id="ProtNLM"/>
    </source>
</evidence>
<organism evidence="1 2">
    <name type="scientific">Neptunicoccus cionae</name>
    <dbReference type="NCBI Taxonomy" id="2035344"/>
    <lineage>
        <taxon>Bacteria</taxon>
        <taxon>Pseudomonadati</taxon>
        <taxon>Pseudomonadota</taxon>
        <taxon>Alphaproteobacteria</taxon>
        <taxon>Rhodobacterales</taxon>
        <taxon>Paracoccaceae</taxon>
        <taxon>Neptunicoccus</taxon>
    </lineage>
</organism>
<accession>A0A916QRC5</accession>
<reference evidence="1" key="2">
    <citation type="submission" date="2020-09" db="EMBL/GenBank/DDBJ databases">
        <authorList>
            <person name="Sun Q."/>
            <person name="Zhou Y."/>
        </authorList>
    </citation>
    <scope>NUCLEOTIDE SEQUENCE</scope>
    <source>
        <strain evidence="1">CGMCC 1.15880</strain>
    </source>
</reference>
<proteinExistence type="predicted"/>
<evidence type="ECO:0000313" key="1">
    <source>
        <dbReference type="EMBL" id="GGA06025.1"/>
    </source>
</evidence>
<keyword evidence="2" id="KW-1185">Reference proteome</keyword>
<dbReference type="Proteomes" id="UP000628017">
    <property type="component" value="Unassembled WGS sequence"/>
</dbReference>
<reference evidence="1" key="1">
    <citation type="journal article" date="2014" name="Int. J. Syst. Evol. Microbiol.">
        <title>Complete genome sequence of Corynebacterium casei LMG S-19264T (=DSM 44701T), isolated from a smear-ripened cheese.</title>
        <authorList>
            <consortium name="US DOE Joint Genome Institute (JGI-PGF)"/>
            <person name="Walter F."/>
            <person name="Albersmeier A."/>
            <person name="Kalinowski J."/>
            <person name="Ruckert C."/>
        </authorList>
    </citation>
    <scope>NUCLEOTIDE SEQUENCE</scope>
    <source>
        <strain evidence="1">CGMCC 1.15880</strain>
    </source>
</reference>
<sequence length="161" mass="17375">MRNPIAFLIIGLFFGTGIGFMWAASQGITLDGHDHVTGHTGEMAEHDHSQMDAISVANDGNAPAISATLHPDSMSGYNLEVRTRNFTFTPQTVNAADTPNTGHAHIYVDGVKLTRLYGNWFHLSGLTPGDHVIAVELNANSHSPIHVDGQPVRTELTVRVP</sequence>
<protein>
    <recommendedName>
        <fullName evidence="3">Copper chaperone PCu(A)C</fullName>
    </recommendedName>
</protein>
<evidence type="ECO:0000313" key="2">
    <source>
        <dbReference type="Proteomes" id="UP000628017"/>
    </source>
</evidence>
<dbReference type="RefSeq" id="WP_188670090.1">
    <property type="nucleotide sequence ID" value="NZ_BMKA01000001.1"/>
</dbReference>
<dbReference type="EMBL" id="BMKA01000001">
    <property type="protein sequence ID" value="GGA06025.1"/>
    <property type="molecule type" value="Genomic_DNA"/>
</dbReference>
<dbReference type="AlphaFoldDB" id="A0A916QRC5"/>
<comment type="caution">
    <text evidence="1">The sequence shown here is derived from an EMBL/GenBank/DDBJ whole genome shotgun (WGS) entry which is preliminary data.</text>
</comment>
<gene>
    <name evidence="1" type="ORF">GCM10011498_02130</name>
</gene>
<name>A0A916QRC5_9RHOB</name>